<dbReference type="InterPro" id="IPR050237">
    <property type="entry name" value="ATP-dep_AMP-bd_enzyme"/>
</dbReference>
<gene>
    <name evidence="3" type="ORF">MMF94_30360</name>
</gene>
<dbReference type="InterPro" id="IPR000873">
    <property type="entry name" value="AMP-dep_synth/lig_dom"/>
</dbReference>
<dbReference type="RefSeq" id="WP_241040788.1">
    <property type="nucleotide sequence ID" value="NZ_BAAAJF010000032.1"/>
</dbReference>
<dbReference type="SUPFAM" id="SSF56801">
    <property type="entry name" value="Acetyl-CoA synthetase-like"/>
    <property type="match status" value="1"/>
</dbReference>
<dbReference type="EMBL" id="JAKXMK010000029">
    <property type="protein sequence ID" value="MCH6170024.1"/>
    <property type="molecule type" value="Genomic_DNA"/>
</dbReference>
<dbReference type="Pfam" id="PF00501">
    <property type="entry name" value="AMP-binding"/>
    <property type="match status" value="1"/>
</dbReference>
<organism evidence="3 4">
    <name type="scientific">Pseudonocardia alaniniphila</name>
    <dbReference type="NCBI Taxonomy" id="75291"/>
    <lineage>
        <taxon>Bacteria</taxon>
        <taxon>Bacillati</taxon>
        <taxon>Actinomycetota</taxon>
        <taxon>Actinomycetes</taxon>
        <taxon>Pseudonocardiales</taxon>
        <taxon>Pseudonocardiaceae</taxon>
        <taxon>Pseudonocardia</taxon>
    </lineage>
</organism>
<evidence type="ECO:0000313" key="3">
    <source>
        <dbReference type="EMBL" id="MCH6170024.1"/>
    </source>
</evidence>
<dbReference type="PROSITE" id="PS00455">
    <property type="entry name" value="AMP_BINDING"/>
    <property type="match status" value="1"/>
</dbReference>
<evidence type="ECO:0000313" key="4">
    <source>
        <dbReference type="Proteomes" id="UP001299970"/>
    </source>
</evidence>
<dbReference type="Pfam" id="PF13193">
    <property type="entry name" value="AMP-binding_C"/>
    <property type="match status" value="1"/>
</dbReference>
<feature type="domain" description="AMP-dependent synthetase/ligase" evidence="1">
    <location>
        <begin position="23"/>
        <end position="391"/>
    </location>
</feature>
<feature type="domain" description="AMP-binding enzyme C-terminal" evidence="2">
    <location>
        <begin position="449"/>
        <end position="524"/>
    </location>
</feature>
<dbReference type="InterPro" id="IPR042099">
    <property type="entry name" value="ANL_N_sf"/>
</dbReference>
<protein>
    <submittedName>
        <fullName evidence="3">AMP-binding protein</fullName>
    </submittedName>
</protein>
<accession>A0ABS9TNA0</accession>
<dbReference type="InterPro" id="IPR025110">
    <property type="entry name" value="AMP-bd_C"/>
</dbReference>
<evidence type="ECO:0000259" key="2">
    <source>
        <dbReference type="Pfam" id="PF13193"/>
    </source>
</evidence>
<dbReference type="Gene3D" id="3.40.50.12780">
    <property type="entry name" value="N-terminal domain of ligase-like"/>
    <property type="match status" value="1"/>
</dbReference>
<keyword evidence="4" id="KW-1185">Reference proteome</keyword>
<dbReference type="Gene3D" id="3.30.300.30">
    <property type="match status" value="1"/>
</dbReference>
<name>A0ABS9TNA0_9PSEU</name>
<dbReference type="InterPro" id="IPR020845">
    <property type="entry name" value="AMP-binding_CS"/>
</dbReference>
<reference evidence="3 4" key="1">
    <citation type="submission" date="2022-03" db="EMBL/GenBank/DDBJ databases">
        <title>Pseudonocardia alaer sp. nov., a novel actinomycete isolated from reed forest soil.</title>
        <authorList>
            <person name="Wang L."/>
        </authorList>
    </citation>
    <scope>NUCLEOTIDE SEQUENCE [LARGE SCALE GENOMIC DNA]</scope>
    <source>
        <strain evidence="3 4">Y-16303</strain>
    </source>
</reference>
<dbReference type="PANTHER" id="PTHR43767:SF1">
    <property type="entry name" value="NONRIBOSOMAL PEPTIDE SYNTHASE PES1 (EUROFUNG)-RELATED"/>
    <property type="match status" value="1"/>
</dbReference>
<comment type="caution">
    <text evidence="3">The sequence shown here is derived from an EMBL/GenBank/DDBJ whole genome shotgun (WGS) entry which is preliminary data.</text>
</comment>
<dbReference type="Proteomes" id="UP001299970">
    <property type="component" value="Unassembled WGS sequence"/>
</dbReference>
<dbReference type="PANTHER" id="PTHR43767">
    <property type="entry name" value="LONG-CHAIN-FATTY-ACID--COA LIGASE"/>
    <property type="match status" value="1"/>
</dbReference>
<proteinExistence type="predicted"/>
<evidence type="ECO:0000259" key="1">
    <source>
        <dbReference type="Pfam" id="PF00501"/>
    </source>
</evidence>
<sequence>MRATEYRSSGIWRSSGPIGDLRQWRVETPDAIAIRAHRSGGPQRQISYGEYAGHVERFAGALVELGVRPGEVVALQLPNWWQAGALMLAAARVGAVLTLIPPNIRSRELERVLAGTDASLCVTADEWTGFDHAAAVREMAPRLPQLRTRVVLGRPAGGDEIGFTSFFEDTPWERRHPVALEDAQEDPDRVAVVCFTSGTSGEPKGILHTWNTLHATVAQLVEIDGGGPGEALFTPITIVHLFGVVYSVLTPLLTGACSVLLDAWSGETGLAVLAESGATQFTATPLHFFDLVAAAGTGALALPALRVLFAAGTTIPKQLVTEVRDALGVPLRAEYGMTEIGLGTSTRADDPVDWAAHSDGRPGSATEIDVRSNTVVTPDQPGRLFVRGPGVCLASVGRDSGKVTVIADHDDGWFDTGDLAAPDGRGGIRLAGRVGDRIGGSAMIPVTDVESLLLSHPGVTDVALVGYPDGKGGELACAVIRPATTPPVGLEELRVYLSDQRMTDFYLPSRLELLPQLPRNTIGKVRKELLRRWLRGEADLTDA</sequence>
<dbReference type="InterPro" id="IPR045851">
    <property type="entry name" value="AMP-bd_C_sf"/>
</dbReference>